<evidence type="ECO:0000313" key="2">
    <source>
        <dbReference type="Proteomes" id="UP000688137"/>
    </source>
</evidence>
<keyword evidence="2" id="KW-1185">Reference proteome</keyword>
<name>A0A8S1MUF8_PARPR</name>
<gene>
    <name evidence="1" type="ORF">PPRIM_AZ9-3.1.T0640245</name>
</gene>
<evidence type="ECO:0000313" key="1">
    <source>
        <dbReference type="EMBL" id="CAD8080946.1"/>
    </source>
</evidence>
<sequence length="162" mass="18198">MLNVMHILVTKREDLVYLVEINETCDDHDKCEDALVVKAFSHYCTINTYTKIVLTSCVKTFLKASCNKGINGTCGYLKTDKCQLLYKYSDEVSMITLPAQQVVVLLVMELLSSQRKCNNQKTEISCNNTIGCDKLKECSNFFETTFESCKSQTITSGTGITD</sequence>
<dbReference type="Proteomes" id="UP000688137">
    <property type="component" value="Unassembled WGS sequence"/>
</dbReference>
<accession>A0A8S1MUF8</accession>
<organism evidence="1 2">
    <name type="scientific">Paramecium primaurelia</name>
    <dbReference type="NCBI Taxonomy" id="5886"/>
    <lineage>
        <taxon>Eukaryota</taxon>
        <taxon>Sar</taxon>
        <taxon>Alveolata</taxon>
        <taxon>Ciliophora</taxon>
        <taxon>Intramacronucleata</taxon>
        <taxon>Oligohymenophorea</taxon>
        <taxon>Peniculida</taxon>
        <taxon>Parameciidae</taxon>
        <taxon>Paramecium</taxon>
    </lineage>
</organism>
<reference evidence="1" key="1">
    <citation type="submission" date="2021-01" db="EMBL/GenBank/DDBJ databases">
        <authorList>
            <consortium name="Genoscope - CEA"/>
            <person name="William W."/>
        </authorList>
    </citation>
    <scope>NUCLEOTIDE SEQUENCE</scope>
</reference>
<protein>
    <submittedName>
        <fullName evidence="1">Uncharacterized protein</fullName>
    </submittedName>
</protein>
<dbReference type="AlphaFoldDB" id="A0A8S1MUF8"/>
<proteinExistence type="predicted"/>
<dbReference type="EMBL" id="CAJJDM010000066">
    <property type="protein sequence ID" value="CAD8080946.1"/>
    <property type="molecule type" value="Genomic_DNA"/>
</dbReference>
<comment type="caution">
    <text evidence="1">The sequence shown here is derived from an EMBL/GenBank/DDBJ whole genome shotgun (WGS) entry which is preliminary data.</text>
</comment>